<accession>A0A6G0WM93</accession>
<name>A0A6G0WM93_9STRA</name>
<gene>
    <name evidence="1" type="ORF">Ae201684_013822</name>
</gene>
<dbReference type="OrthoDB" id="62491at2759"/>
<sequence>MNRTGMQLAAIERRLNRMERDAPENDQALLAIVADCRRKLRDFQNQYQLLLTSELKIQSPPTTDFQTRLAEWLNDDTILRNNDEEDPEFSTLDGFLLVEDVDMLAQFVHDVAQTKTRRSSTSFIKTPSATNVCLDQPTLVN</sequence>
<keyword evidence="2" id="KW-1185">Reference proteome</keyword>
<reference evidence="1 2" key="1">
    <citation type="submission" date="2019-07" db="EMBL/GenBank/DDBJ databases">
        <title>Genomics analysis of Aphanomyces spp. identifies a new class of oomycete effector associated with host adaptation.</title>
        <authorList>
            <person name="Gaulin E."/>
        </authorList>
    </citation>
    <scope>NUCLEOTIDE SEQUENCE [LARGE SCALE GENOMIC DNA]</scope>
    <source>
        <strain evidence="1 2">ATCC 201684</strain>
    </source>
</reference>
<evidence type="ECO:0000313" key="1">
    <source>
        <dbReference type="EMBL" id="KAF0728460.1"/>
    </source>
</evidence>
<proteinExistence type="predicted"/>
<dbReference type="EMBL" id="VJMJ01000178">
    <property type="protein sequence ID" value="KAF0728460.1"/>
    <property type="molecule type" value="Genomic_DNA"/>
</dbReference>
<evidence type="ECO:0000313" key="2">
    <source>
        <dbReference type="Proteomes" id="UP000481153"/>
    </source>
</evidence>
<organism evidence="1 2">
    <name type="scientific">Aphanomyces euteiches</name>
    <dbReference type="NCBI Taxonomy" id="100861"/>
    <lineage>
        <taxon>Eukaryota</taxon>
        <taxon>Sar</taxon>
        <taxon>Stramenopiles</taxon>
        <taxon>Oomycota</taxon>
        <taxon>Saprolegniomycetes</taxon>
        <taxon>Saprolegniales</taxon>
        <taxon>Verrucalvaceae</taxon>
        <taxon>Aphanomyces</taxon>
    </lineage>
</organism>
<protein>
    <submittedName>
        <fullName evidence="1">Uncharacterized protein</fullName>
    </submittedName>
</protein>
<dbReference type="Proteomes" id="UP000481153">
    <property type="component" value="Unassembled WGS sequence"/>
</dbReference>
<comment type="caution">
    <text evidence="1">The sequence shown here is derived from an EMBL/GenBank/DDBJ whole genome shotgun (WGS) entry which is preliminary data.</text>
</comment>
<dbReference type="AlphaFoldDB" id="A0A6G0WM93"/>
<dbReference type="VEuPathDB" id="FungiDB:AeMF1_011919"/>